<accession>A0A7G8BEN3</accession>
<dbReference type="RefSeq" id="WP_186741293.1">
    <property type="nucleotide sequence ID" value="NZ_CP060394.1"/>
</dbReference>
<reference evidence="7 8" key="1">
    <citation type="submission" date="2020-08" db="EMBL/GenBank/DDBJ databases">
        <title>Edaphobacter telluris sp. nov. and Acidobacterium dinghuensis sp. nov., two acidobacteria isolated from forest soil.</title>
        <authorList>
            <person name="Fu J."/>
            <person name="Qiu L."/>
        </authorList>
    </citation>
    <scope>NUCLEOTIDE SEQUENCE [LARGE SCALE GENOMIC DNA]</scope>
    <source>
        <strain evidence="7">4Y35</strain>
    </source>
</reference>
<keyword evidence="1" id="KW-0678">Repressor</keyword>
<organism evidence="7 8">
    <name type="scientific">Alloacidobacterium dinghuense</name>
    <dbReference type="NCBI Taxonomy" id="2763107"/>
    <lineage>
        <taxon>Bacteria</taxon>
        <taxon>Pseudomonadati</taxon>
        <taxon>Acidobacteriota</taxon>
        <taxon>Terriglobia</taxon>
        <taxon>Terriglobales</taxon>
        <taxon>Acidobacteriaceae</taxon>
        <taxon>Alloacidobacterium</taxon>
    </lineage>
</organism>
<dbReference type="SUPFAM" id="SSF46955">
    <property type="entry name" value="Putative DNA-binding domain"/>
    <property type="match status" value="1"/>
</dbReference>
<sequence length="252" mass="28616">MDHSIGSMQIQEFARRTGVTVRTLHHYDRLGLLSPSGRTASGYRLYGKRELIRLQQIATLKFIGCSLNEIKAILSGPSSDLGETLRLQREALERKRRTLDRALRAVDRAQKLFAQSGEADWNALQHIIEVIQMEQDKSWMLQYFTPEQQAVLRARKSEIRIEGEDGWAKLIPEIEAAAKNNVDPASEEARLLIERHEQLVSLFTGGDPGMRAALERLYADKANWPKSFKRPFSEAAQGFIERAKQAHSMSCV</sequence>
<dbReference type="PANTHER" id="PTHR30204">
    <property type="entry name" value="REDOX-CYCLING DRUG-SENSING TRANSCRIPTIONAL ACTIVATOR SOXR"/>
    <property type="match status" value="1"/>
</dbReference>
<dbReference type="SMART" id="SM00422">
    <property type="entry name" value="HTH_MERR"/>
    <property type="match status" value="1"/>
</dbReference>
<keyword evidence="2" id="KW-0805">Transcription regulation</keyword>
<proteinExistence type="predicted"/>
<dbReference type="PROSITE" id="PS50937">
    <property type="entry name" value="HTH_MERR_2"/>
    <property type="match status" value="1"/>
</dbReference>
<dbReference type="EMBL" id="CP060394">
    <property type="protein sequence ID" value="QNI31003.1"/>
    <property type="molecule type" value="Genomic_DNA"/>
</dbReference>
<evidence type="ECO:0000313" key="8">
    <source>
        <dbReference type="Proteomes" id="UP000515312"/>
    </source>
</evidence>
<dbReference type="InterPro" id="IPR009061">
    <property type="entry name" value="DNA-bd_dom_put_sf"/>
</dbReference>
<dbReference type="Pfam" id="PF07739">
    <property type="entry name" value="TipAS"/>
    <property type="match status" value="1"/>
</dbReference>
<dbReference type="PANTHER" id="PTHR30204:SF69">
    <property type="entry name" value="MERR-FAMILY TRANSCRIPTIONAL REGULATOR"/>
    <property type="match status" value="1"/>
</dbReference>
<keyword evidence="3" id="KW-0238">DNA-binding</keyword>
<dbReference type="Gene3D" id="1.10.1660.10">
    <property type="match status" value="1"/>
</dbReference>
<feature type="coiled-coil region" evidence="5">
    <location>
        <begin position="85"/>
        <end position="112"/>
    </location>
</feature>
<name>A0A7G8BEN3_9BACT</name>
<keyword evidence="5" id="KW-0175">Coiled coil</keyword>
<dbReference type="PRINTS" id="PR00040">
    <property type="entry name" value="HTHMERR"/>
</dbReference>
<protein>
    <submittedName>
        <fullName evidence="7">MerR family transcriptional regulator</fullName>
    </submittedName>
</protein>
<evidence type="ECO:0000256" key="1">
    <source>
        <dbReference type="ARBA" id="ARBA00022491"/>
    </source>
</evidence>
<feature type="domain" description="HTH merR-type" evidence="6">
    <location>
        <begin position="7"/>
        <end position="76"/>
    </location>
</feature>
<dbReference type="Proteomes" id="UP000515312">
    <property type="component" value="Chromosome"/>
</dbReference>
<dbReference type="InterPro" id="IPR047057">
    <property type="entry name" value="MerR_fam"/>
</dbReference>
<evidence type="ECO:0000256" key="2">
    <source>
        <dbReference type="ARBA" id="ARBA00023015"/>
    </source>
</evidence>
<evidence type="ECO:0000313" key="7">
    <source>
        <dbReference type="EMBL" id="QNI31003.1"/>
    </source>
</evidence>
<dbReference type="KEGG" id="adin:H7849_18075"/>
<evidence type="ECO:0000256" key="3">
    <source>
        <dbReference type="ARBA" id="ARBA00023125"/>
    </source>
</evidence>
<dbReference type="Pfam" id="PF00376">
    <property type="entry name" value="MerR"/>
    <property type="match status" value="1"/>
</dbReference>
<keyword evidence="4" id="KW-0804">Transcription</keyword>
<dbReference type="GO" id="GO:0003700">
    <property type="term" value="F:DNA-binding transcription factor activity"/>
    <property type="evidence" value="ECO:0007669"/>
    <property type="project" value="InterPro"/>
</dbReference>
<dbReference type="GO" id="GO:0003677">
    <property type="term" value="F:DNA binding"/>
    <property type="evidence" value="ECO:0007669"/>
    <property type="project" value="UniProtKB-KW"/>
</dbReference>
<evidence type="ECO:0000256" key="4">
    <source>
        <dbReference type="ARBA" id="ARBA00023163"/>
    </source>
</evidence>
<keyword evidence="8" id="KW-1185">Reference proteome</keyword>
<dbReference type="AlphaFoldDB" id="A0A7G8BEN3"/>
<gene>
    <name evidence="7" type="ORF">H7849_18075</name>
</gene>
<dbReference type="CDD" id="cd01106">
    <property type="entry name" value="HTH_TipAL-Mta"/>
    <property type="match status" value="1"/>
</dbReference>
<dbReference type="InterPro" id="IPR012925">
    <property type="entry name" value="TipAS_dom"/>
</dbReference>
<dbReference type="InterPro" id="IPR000551">
    <property type="entry name" value="MerR-type_HTH_dom"/>
</dbReference>
<evidence type="ECO:0000259" key="6">
    <source>
        <dbReference type="PROSITE" id="PS50937"/>
    </source>
</evidence>
<evidence type="ECO:0000256" key="5">
    <source>
        <dbReference type="SAM" id="Coils"/>
    </source>
</evidence>